<dbReference type="RefSeq" id="WP_025385016.1">
    <property type="nucleotide sequence ID" value="NZ_LCUA01000006.1"/>
</dbReference>
<sequence length="145" mass="16494">MRRINSCLNAQLETLCQRVIQLDEMNKIVSTYLPETFREYCQVGSFNKGCLVLLVKNSALASQLRYSLPEIRNKLRTEAHIYQLTSIKITIEVEQFNAPLKKTNPPFLSDIARNSIVTTANQCHYTPLKEALYHLASCGGSDRND</sequence>
<accession>A0A0W0XH06</accession>
<evidence type="ECO:0000313" key="1">
    <source>
        <dbReference type="EMBL" id="KTD43895.1"/>
    </source>
</evidence>
<comment type="caution">
    <text evidence="1">The sequence shown here is derived from an EMBL/GenBank/DDBJ whole genome shotgun (WGS) entry which is preliminary data.</text>
</comment>
<dbReference type="AlphaFoldDB" id="A0A0W0XH06"/>
<dbReference type="InterPro" id="IPR007922">
    <property type="entry name" value="DciA-like"/>
</dbReference>
<name>A0A0W0XH06_9GAMM</name>
<evidence type="ECO:0008006" key="3">
    <source>
        <dbReference type="Google" id="ProtNLM"/>
    </source>
</evidence>
<reference evidence="1 2" key="1">
    <citation type="submission" date="2015-11" db="EMBL/GenBank/DDBJ databases">
        <title>Genomic analysis of 38 Legionella species identifies large and diverse effector repertoires.</title>
        <authorList>
            <person name="Burstein D."/>
            <person name="Amaro F."/>
            <person name="Zusman T."/>
            <person name="Lifshitz Z."/>
            <person name="Cohen O."/>
            <person name="Gilbert J.A."/>
            <person name="Pupko T."/>
            <person name="Shuman H.A."/>
            <person name="Segal G."/>
        </authorList>
    </citation>
    <scope>NUCLEOTIDE SEQUENCE [LARGE SCALE GENOMIC DNA]</scope>
    <source>
        <strain evidence="1 2">Oak Ridge-10</strain>
    </source>
</reference>
<proteinExistence type="predicted"/>
<protein>
    <recommendedName>
        <fullName evidence="3">DUF721 domain-containing protein</fullName>
    </recommendedName>
</protein>
<dbReference type="EMBL" id="LNYP01000006">
    <property type="protein sequence ID" value="KTD43895.1"/>
    <property type="molecule type" value="Genomic_DNA"/>
</dbReference>
<dbReference type="Pfam" id="PF05258">
    <property type="entry name" value="DciA"/>
    <property type="match status" value="1"/>
</dbReference>
<evidence type="ECO:0000313" key="2">
    <source>
        <dbReference type="Proteomes" id="UP000054858"/>
    </source>
</evidence>
<gene>
    <name evidence="1" type="ORF">Loak_0445</name>
</gene>
<organism evidence="1 2">
    <name type="scientific">Legionella oakridgensis</name>
    <dbReference type="NCBI Taxonomy" id="29423"/>
    <lineage>
        <taxon>Bacteria</taxon>
        <taxon>Pseudomonadati</taxon>
        <taxon>Pseudomonadota</taxon>
        <taxon>Gammaproteobacteria</taxon>
        <taxon>Legionellales</taxon>
        <taxon>Legionellaceae</taxon>
        <taxon>Legionella</taxon>
    </lineage>
</organism>
<dbReference type="Proteomes" id="UP000054858">
    <property type="component" value="Unassembled WGS sequence"/>
</dbReference>
<dbReference type="PATRIC" id="fig|29423.5.peg.460"/>